<dbReference type="Gene3D" id="3.40.50.150">
    <property type="entry name" value="Vaccinia Virus protein VP39"/>
    <property type="match status" value="1"/>
</dbReference>
<gene>
    <name evidence="1" type="ORF">EK403_10445</name>
</gene>
<evidence type="ECO:0000313" key="1">
    <source>
        <dbReference type="EMBL" id="RXF73251.1"/>
    </source>
</evidence>
<accession>A0A4Q0MI09</accession>
<name>A0A4Q0MI09_9HYPH</name>
<keyword evidence="1" id="KW-0489">Methyltransferase</keyword>
<dbReference type="OrthoDB" id="20930at2"/>
<sequence>MKEVDFGPSFQYVGGDIVAEMIAANNAKYASPSRTFQLLDVINDPFPNVDLWFCRDLFFHLPIWAVKKSILNFCASDVKYILLTTHKNDGFKNEDTDIIGRFRRIDLFSPPYNFDREPLERFDDYIRPYPPREMCLFTRDQIKTYVGRWQG</sequence>
<dbReference type="InterPro" id="IPR029063">
    <property type="entry name" value="SAM-dependent_MTases_sf"/>
</dbReference>
<protein>
    <submittedName>
        <fullName evidence="1">Class I SAM-dependent methyltransferase</fullName>
    </submittedName>
</protein>
<dbReference type="Proteomes" id="UP000289708">
    <property type="component" value="Unassembled WGS sequence"/>
</dbReference>
<organism evidence="1 2">
    <name type="scientific">Hansschlegelia zhihuaiae</name>
    <dbReference type="NCBI Taxonomy" id="405005"/>
    <lineage>
        <taxon>Bacteria</taxon>
        <taxon>Pseudomonadati</taxon>
        <taxon>Pseudomonadota</taxon>
        <taxon>Alphaproteobacteria</taxon>
        <taxon>Hyphomicrobiales</taxon>
        <taxon>Methylopilaceae</taxon>
        <taxon>Hansschlegelia</taxon>
    </lineage>
</organism>
<reference evidence="1 2" key="1">
    <citation type="submission" date="2018-12" db="EMBL/GenBank/DDBJ databases">
        <title>bacterium Hansschlegelia zhihuaiae S113.</title>
        <authorList>
            <person name="He J."/>
        </authorList>
    </citation>
    <scope>NUCLEOTIDE SEQUENCE [LARGE SCALE GENOMIC DNA]</scope>
    <source>
        <strain evidence="1 2">S 113</strain>
    </source>
</reference>
<dbReference type="GO" id="GO:0008168">
    <property type="term" value="F:methyltransferase activity"/>
    <property type="evidence" value="ECO:0007669"/>
    <property type="project" value="UniProtKB-KW"/>
</dbReference>
<comment type="caution">
    <text evidence="1">The sequence shown here is derived from an EMBL/GenBank/DDBJ whole genome shotgun (WGS) entry which is preliminary data.</text>
</comment>
<dbReference type="EMBL" id="RYFI01000009">
    <property type="protein sequence ID" value="RXF73251.1"/>
    <property type="molecule type" value="Genomic_DNA"/>
</dbReference>
<dbReference type="AlphaFoldDB" id="A0A4Q0MI09"/>
<proteinExistence type="predicted"/>
<keyword evidence="1" id="KW-0808">Transferase</keyword>
<dbReference type="SUPFAM" id="SSF53335">
    <property type="entry name" value="S-adenosyl-L-methionine-dependent methyltransferases"/>
    <property type="match status" value="1"/>
</dbReference>
<dbReference type="GO" id="GO:0032259">
    <property type="term" value="P:methylation"/>
    <property type="evidence" value="ECO:0007669"/>
    <property type="project" value="UniProtKB-KW"/>
</dbReference>
<keyword evidence="2" id="KW-1185">Reference proteome</keyword>
<dbReference type="RefSeq" id="WP_128777444.1">
    <property type="nucleotide sequence ID" value="NZ_RYFI01000009.1"/>
</dbReference>
<evidence type="ECO:0000313" key="2">
    <source>
        <dbReference type="Proteomes" id="UP000289708"/>
    </source>
</evidence>